<evidence type="ECO:0000256" key="3">
    <source>
        <dbReference type="ARBA" id="ARBA00022475"/>
    </source>
</evidence>
<dbReference type="OrthoDB" id="6136301at2759"/>
<evidence type="ECO:0000256" key="2">
    <source>
        <dbReference type="ARBA" id="ARBA00008789"/>
    </source>
</evidence>
<reference evidence="9" key="1">
    <citation type="submission" date="2022-11" db="EMBL/GenBank/DDBJ databases">
        <authorList>
            <person name="Kikuchi T."/>
        </authorList>
    </citation>
    <scope>NUCLEOTIDE SEQUENCE</scope>
    <source>
        <strain evidence="9">PS1010</strain>
    </source>
</reference>
<dbReference type="AlphaFoldDB" id="A0A9P1J6K1"/>
<keyword evidence="10" id="KW-1185">Reference proteome</keyword>
<comment type="subcellular location">
    <subcellularLocation>
        <location evidence="1">Cell membrane</location>
        <topology evidence="1">Multi-pass membrane protein</topology>
    </subcellularLocation>
    <subcellularLocation>
        <location evidence="7">Membrane</location>
        <topology evidence="7">Multi-pass membrane protein</topology>
    </subcellularLocation>
</comment>
<evidence type="ECO:0000256" key="1">
    <source>
        <dbReference type="ARBA" id="ARBA00004651"/>
    </source>
</evidence>
<keyword evidence="3" id="KW-1003">Cell membrane</keyword>
<feature type="transmembrane region" description="Helical" evidence="7">
    <location>
        <begin position="103"/>
        <end position="122"/>
    </location>
</feature>
<feature type="region of interest" description="Disordered" evidence="8">
    <location>
        <begin position="1"/>
        <end position="23"/>
    </location>
</feature>
<name>A0A9P1J6K1_9PELO</name>
<dbReference type="PANTHER" id="PTHR16024">
    <property type="entry name" value="XK-RELATED PROTEIN"/>
    <property type="match status" value="1"/>
</dbReference>
<gene>
    <name evidence="7" type="primary">ced-8</name>
    <name evidence="9" type="ORF">CAMP_LOCUS18486</name>
</gene>
<dbReference type="GO" id="GO:0043652">
    <property type="term" value="P:engulfment of apoptotic cell"/>
    <property type="evidence" value="ECO:0007669"/>
    <property type="project" value="TreeGrafter"/>
</dbReference>
<evidence type="ECO:0000256" key="4">
    <source>
        <dbReference type="ARBA" id="ARBA00022692"/>
    </source>
</evidence>
<evidence type="ECO:0000256" key="8">
    <source>
        <dbReference type="SAM" id="MobiDB-lite"/>
    </source>
</evidence>
<organism evidence="9 10">
    <name type="scientific">Caenorhabditis angaria</name>
    <dbReference type="NCBI Taxonomy" id="860376"/>
    <lineage>
        <taxon>Eukaryota</taxon>
        <taxon>Metazoa</taxon>
        <taxon>Ecdysozoa</taxon>
        <taxon>Nematoda</taxon>
        <taxon>Chromadorea</taxon>
        <taxon>Rhabditida</taxon>
        <taxon>Rhabditina</taxon>
        <taxon>Rhabditomorpha</taxon>
        <taxon>Rhabditoidea</taxon>
        <taxon>Rhabditidae</taxon>
        <taxon>Peloderinae</taxon>
        <taxon>Caenorhabditis</taxon>
    </lineage>
</organism>
<evidence type="ECO:0000256" key="5">
    <source>
        <dbReference type="ARBA" id="ARBA00022989"/>
    </source>
</evidence>
<dbReference type="PANTHER" id="PTHR16024:SF6">
    <property type="entry name" value="XK-RELATED PROTEIN"/>
    <property type="match status" value="1"/>
</dbReference>
<feature type="region of interest" description="Disordered" evidence="8">
    <location>
        <begin position="432"/>
        <end position="455"/>
    </location>
</feature>
<protein>
    <recommendedName>
        <fullName evidence="7">Cell death abnormality protein 8</fullName>
    </recommendedName>
</protein>
<accession>A0A9P1J6K1</accession>
<feature type="compositionally biased region" description="Acidic residues" evidence="8">
    <location>
        <begin position="1"/>
        <end position="10"/>
    </location>
</feature>
<evidence type="ECO:0000256" key="7">
    <source>
        <dbReference type="RuleBase" id="RU910716"/>
    </source>
</evidence>
<dbReference type="GO" id="GO:0005886">
    <property type="term" value="C:plasma membrane"/>
    <property type="evidence" value="ECO:0007669"/>
    <property type="project" value="UniProtKB-SubCell"/>
</dbReference>
<dbReference type="InterPro" id="IPR050895">
    <property type="entry name" value="XK-related_scramblase"/>
</dbReference>
<dbReference type="InterPro" id="IPR018629">
    <property type="entry name" value="XK-rel"/>
</dbReference>
<evidence type="ECO:0000313" key="10">
    <source>
        <dbReference type="Proteomes" id="UP001152747"/>
    </source>
</evidence>
<feature type="transmembrane region" description="Helical" evidence="7">
    <location>
        <begin position="245"/>
        <end position="266"/>
    </location>
</feature>
<dbReference type="GO" id="GO:0070782">
    <property type="term" value="P:phosphatidylserine exposure on apoptotic cell surface"/>
    <property type="evidence" value="ECO:0007669"/>
    <property type="project" value="TreeGrafter"/>
</dbReference>
<keyword evidence="6 7" id="KW-0472">Membrane</keyword>
<evidence type="ECO:0000256" key="6">
    <source>
        <dbReference type="ARBA" id="ARBA00023136"/>
    </source>
</evidence>
<feature type="transmembrane region" description="Helical" evidence="7">
    <location>
        <begin position="397"/>
        <end position="420"/>
    </location>
</feature>
<dbReference type="Pfam" id="PF09815">
    <property type="entry name" value="XK-related"/>
    <property type="match status" value="1"/>
</dbReference>
<proteinExistence type="inferred from homology"/>
<feature type="transmembrane region" description="Helical" evidence="7">
    <location>
        <begin position="71"/>
        <end position="91"/>
    </location>
</feature>
<evidence type="ECO:0000313" key="9">
    <source>
        <dbReference type="EMBL" id="CAI5455849.1"/>
    </source>
</evidence>
<comment type="caution">
    <text evidence="9">The sequence shown here is derived from an EMBL/GenBank/DDBJ whole genome shotgun (WGS) entry which is preliminary data.</text>
</comment>
<keyword evidence="5 7" id="KW-1133">Transmembrane helix</keyword>
<feature type="transmembrane region" description="Helical" evidence="7">
    <location>
        <begin position="287"/>
        <end position="308"/>
    </location>
</feature>
<sequence length="485" mass="56912">MTEENLEEVQLESAPPPAPTHDFFAEDDEPEKYKIKTLITTKFFKNFDDIDLGIVHLSTDRIPSVLQVRDIDIICFVFAMLTYCLDLYTDVLTAAFHAAHDRFNSSIAIIGITIFSSLVLTATSRHWMLHTDVKYHRTVPKKRLVYRLDNEKYITWNRMKVFLLFQAGPIYWLYKAFYYAMQFRKYEHSELKRRYYFKKMVEAERDASILRIIEAFLESAPQLVVQGVIAYSFIFLDKSQTGIPIFFWFQAFSMFVSIISLSWGIVVQNRSFRMFRDDKLNLWPREIILMFLWRFFTIFSRIWVLVIITVSPQAIQFYFLHLGASYLHVALLQPVEMKTKFHEFGAAMVNTVIHFFAPMNIAEGETRWRYATAYAIELFEMIYGLNTMFEPKTENAYALPIYIMVVTSHFIGIGFMITYYKWFHPNIRNARETKRQTENSEEAAAESTKPEEMQLHPEAIELKEVSVAVEAMRIAGDVINVINDS</sequence>
<dbReference type="Proteomes" id="UP001152747">
    <property type="component" value="Unassembled WGS sequence"/>
</dbReference>
<dbReference type="EMBL" id="CANHGI010000006">
    <property type="protein sequence ID" value="CAI5455849.1"/>
    <property type="molecule type" value="Genomic_DNA"/>
</dbReference>
<comment type="similarity">
    <text evidence="2 7">Belongs to the XK family.</text>
</comment>
<feature type="transmembrane region" description="Helical" evidence="7">
    <location>
        <begin position="161"/>
        <end position="181"/>
    </location>
</feature>
<dbReference type="GO" id="GO:1902742">
    <property type="term" value="P:apoptotic process involved in development"/>
    <property type="evidence" value="ECO:0007669"/>
    <property type="project" value="TreeGrafter"/>
</dbReference>
<keyword evidence="4 7" id="KW-0812">Transmembrane</keyword>